<sequence>MTVTPIFDEVSTRFGEVLPAAYADEVTDGGGIVVRGAGRPSPAPRPPLAGATAFGQGCLAAVPGPGGVEPAGGADEFAGLLAGARREALALGHHRVDTLHVLLAVVRSDAEIGRVFGMRGVGTAVLAVAAGPPDEDPTTPADGPELSAVARTVLQRLVHRARAGHRSVSAADVAVAVARTPRVAELLVERGVDLDDLVDVLVPGDDHATPTRLLPRAVAPVTVMLPAPGRAPDHPDSSDRTDAWTSPLLVAT</sequence>
<feature type="compositionally biased region" description="Basic and acidic residues" evidence="1">
    <location>
        <begin position="231"/>
        <end position="242"/>
    </location>
</feature>
<dbReference type="SUPFAM" id="SSF81923">
    <property type="entry name" value="Double Clp-N motif"/>
    <property type="match status" value="1"/>
</dbReference>
<dbReference type="GO" id="GO:0006508">
    <property type="term" value="P:proteolysis"/>
    <property type="evidence" value="ECO:0007669"/>
    <property type="project" value="UniProtKB-KW"/>
</dbReference>
<keyword evidence="3" id="KW-1185">Reference proteome</keyword>
<dbReference type="Gene3D" id="1.10.1780.10">
    <property type="entry name" value="Clp, N-terminal domain"/>
    <property type="match status" value="1"/>
</dbReference>
<dbReference type="Proteomes" id="UP001385809">
    <property type="component" value="Unassembled WGS sequence"/>
</dbReference>
<feature type="region of interest" description="Disordered" evidence="1">
    <location>
        <begin position="225"/>
        <end position="252"/>
    </location>
</feature>
<dbReference type="InterPro" id="IPR036628">
    <property type="entry name" value="Clp_N_dom_sf"/>
</dbReference>
<name>A0ABU8MZL8_9PSEU</name>
<protein>
    <submittedName>
        <fullName evidence="2">Clp protease N-terminal domain-containing protein</fullName>
    </submittedName>
</protein>
<comment type="caution">
    <text evidence="2">The sequence shown here is derived from an EMBL/GenBank/DDBJ whole genome shotgun (WGS) entry which is preliminary data.</text>
</comment>
<evidence type="ECO:0000313" key="2">
    <source>
        <dbReference type="EMBL" id="MEJ2871853.1"/>
    </source>
</evidence>
<proteinExistence type="predicted"/>
<keyword evidence="2" id="KW-0645">Protease</keyword>
<reference evidence="2 3" key="1">
    <citation type="submission" date="2024-03" db="EMBL/GenBank/DDBJ databases">
        <title>Actinomycetospora sp. OC33-EN08, a novel actinomycete isolated from wild orchid (Aerides multiflora).</title>
        <authorList>
            <person name="Suriyachadkun C."/>
        </authorList>
    </citation>
    <scope>NUCLEOTIDE SEQUENCE [LARGE SCALE GENOMIC DNA]</scope>
    <source>
        <strain evidence="2 3">OC33-EN08</strain>
    </source>
</reference>
<dbReference type="RefSeq" id="WP_337698434.1">
    <property type="nucleotide sequence ID" value="NZ_JBBEGN010000029.1"/>
</dbReference>
<accession>A0ABU8MZL8</accession>
<keyword evidence="2" id="KW-0378">Hydrolase</keyword>
<dbReference type="EMBL" id="JBBEGN010000029">
    <property type="protein sequence ID" value="MEJ2871853.1"/>
    <property type="molecule type" value="Genomic_DNA"/>
</dbReference>
<evidence type="ECO:0000313" key="3">
    <source>
        <dbReference type="Proteomes" id="UP001385809"/>
    </source>
</evidence>
<dbReference type="GO" id="GO:0008233">
    <property type="term" value="F:peptidase activity"/>
    <property type="evidence" value="ECO:0007669"/>
    <property type="project" value="UniProtKB-KW"/>
</dbReference>
<gene>
    <name evidence="2" type="ORF">WCD74_29125</name>
</gene>
<organism evidence="2 3">
    <name type="scientific">Actinomycetospora aurantiaca</name>
    <dbReference type="NCBI Taxonomy" id="3129233"/>
    <lineage>
        <taxon>Bacteria</taxon>
        <taxon>Bacillati</taxon>
        <taxon>Actinomycetota</taxon>
        <taxon>Actinomycetes</taxon>
        <taxon>Pseudonocardiales</taxon>
        <taxon>Pseudonocardiaceae</taxon>
        <taxon>Actinomycetospora</taxon>
    </lineage>
</organism>
<evidence type="ECO:0000256" key="1">
    <source>
        <dbReference type="SAM" id="MobiDB-lite"/>
    </source>
</evidence>